<sequence>MKTAILIPCYNESATIEKVVLDFKRVMPHAEIYVYDNNSTDGTDDIARKSGAIVRYEYKQGKGNVVKSMFRDIEADCYIMVDGDDTYPAEEALEFEKLVLNGEADMVIGDRLSSTYFEENDRPFHNTGNKVVRKFINVFFKSDLKDIMTGMRAFSYDFVKSFPISSKEFEIETEMSVFALINDFKIKEIPINYRDRIEGSESKLNTYKDGYKVINMIFALIRDQRPLLFFSLISLILLIIAGIYFFPILFKYFSSGVVLKIPTLIVISTVVIVAVIIFFTGVLLHVLKKQHSESLEHHLIILNELKKNKEE</sequence>
<feature type="transmembrane region" description="Helical" evidence="1">
    <location>
        <begin position="261"/>
        <end position="287"/>
    </location>
</feature>
<dbReference type="InterPro" id="IPR050256">
    <property type="entry name" value="Glycosyltransferase_2"/>
</dbReference>
<dbReference type="AlphaFoldDB" id="A0A8T3VAP3"/>
<feature type="transmembrane region" description="Helical" evidence="1">
    <location>
        <begin position="227"/>
        <end position="249"/>
    </location>
</feature>
<gene>
    <name evidence="3" type="ORF">E7Z79_01195</name>
</gene>
<evidence type="ECO:0000313" key="4">
    <source>
        <dbReference type="Proteomes" id="UP000783037"/>
    </source>
</evidence>
<dbReference type="PANTHER" id="PTHR48090:SF7">
    <property type="entry name" value="RFBJ PROTEIN"/>
    <property type="match status" value="1"/>
</dbReference>
<reference evidence="3" key="1">
    <citation type="submission" date="2019-04" db="EMBL/GenBank/DDBJ databases">
        <title>Evolution of Biomass-Degrading Anaerobic Consortia Revealed by Metagenomics.</title>
        <authorList>
            <person name="Peng X."/>
        </authorList>
    </citation>
    <scope>NUCLEOTIDE SEQUENCE</scope>
    <source>
        <strain evidence="3">SIG18</strain>
    </source>
</reference>
<organism evidence="3 4">
    <name type="scientific">Methanobrevibacter thaueri</name>
    <dbReference type="NCBI Taxonomy" id="190975"/>
    <lineage>
        <taxon>Archaea</taxon>
        <taxon>Methanobacteriati</taxon>
        <taxon>Methanobacteriota</taxon>
        <taxon>Methanomada group</taxon>
        <taxon>Methanobacteria</taxon>
        <taxon>Methanobacteriales</taxon>
        <taxon>Methanobacteriaceae</taxon>
        <taxon>Methanobrevibacter</taxon>
    </lineage>
</organism>
<dbReference type="SUPFAM" id="SSF53448">
    <property type="entry name" value="Nucleotide-diphospho-sugar transferases"/>
    <property type="match status" value="1"/>
</dbReference>
<dbReference type="EMBL" id="SUTK01000003">
    <property type="protein sequence ID" value="MBE6501037.1"/>
    <property type="molecule type" value="Genomic_DNA"/>
</dbReference>
<evidence type="ECO:0000256" key="1">
    <source>
        <dbReference type="SAM" id="Phobius"/>
    </source>
</evidence>
<keyword evidence="1" id="KW-0812">Transmembrane</keyword>
<dbReference type="Pfam" id="PF00535">
    <property type="entry name" value="Glycos_transf_2"/>
    <property type="match status" value="1"/>
</dbReference>
<protein>
    <submittedName>
        <fullName evidence="3">Glycosyltransferase</fullName>
    </submittedName>
</protein>
<accession>A0A8T3VAP3</accession>
<feature type="domain" description="Glycosyltransferase 2-like" evidence="2">
    <location>
        <begin position="5"/>
        <end position="159"/>
    </location>
</feature>
<dbReference type="InterPro" id="IPR029044">
    <property type="entry name" value="Nucleotide-diphossugar_trans"/>
</dbReference>
<name>A0A8T3VAP3_9EURY</name>
<dbReference type="Proteomes" id="UP000783037">
    <property type="component" value="Unassembled WGS sequence"/>
</dbReference>
<keyword evidence="1" id="KW-0472">Membrane</keyword>
<comment type="caution">
    <text evidence="3">The sequence shown here is derived from an EMBL/GenBank/DDBJ whole genome shotgun (WGS) entry which is preliminary data.</text>
</comment>
<dbReference type="Gene3D" id="3.90.550.10">
    <property type="entry name" value="Spore Coat Polysaccharide Biosynthesis Protein SpsA, Chain A"/>
    <property type="match status" value="1"/>
</dbReference>
<dbReference type="CDD" id="cd04179">
    <property type="entry name" value="DPM_DPG-synthase_like"/>
    <property type="match status" value="1"/>
</dbReference>
<keyword evidence="1" id="KW-1133">Transmembrane helix</keyword>
<dbReference type="RefSeq" id="WP_303738157.1">
    <property type="nucleotide sequence ID" value="NZ_SUTK01000003.1"/>
</dbReference>
<dbReference type="InterPro" id="IPR001173">
    <property type="entry name" value="Glyco_trans_2-like"/>
</dbReference>
<evidence type="ECO:0000259" key="2">
    <source>
        <dbReference type="Pfam" id="PF00535"/>
    </source>
</evidence>
<dbReference type="PANTHER" id="PTHR48090">
    <property type="entry name" value="UNDECAPRENYL-PHOSPHATE 4-DEOXY-4-FORMAMIDO-L-ARABINOSE TRANSFERASE-RELATED"/>
    <property type="match status" value="1"/>
</dbReference>
<proteinExistence type="predicted"/>
<evidence type="ECO:0000313" key="3">
    <source>
        <dbReference type="EMBL" id="MBE6501037.1"/>
    </source>
</evidence>